<accession>A0ABX2PT61</accession>
<evidence type="ECO:0000313" key="2">
    <source>
        <dbReference type="Proteomes" id="UP000630805"/>
    </source>
</evidence>
<reference evidence="1 2" key="1">
    <citation type="submission" date="2020-06" db="EMBL/GenBank/DDBJ databases">
        <authorList>
            <person name="Cao W.R."/>
        </authorList>
    </citation>
    <scope>NUCLEOTIDE SEQUENCE [LARGE SCALE GENOMIC DNA]</scope>
    <source>
        <strain evidence="1 2">B1Z28</strain>
    </source>
</reference>
<dbReference type="Proteomes" id="UP000630805">
    <property type="component" value="Unassembled WGS sequence"/>
</dbReference>
<sequence length="96" mass="10267">MLRIVVYANQTPIAEANAGNMSMLADISDYKVRAVEHAAPKLDIPAADVTGWVRDHPRRTSVWHLVRKIAELAVGEGNAADAVQEGTPSITASSSD</sequence>
<organism evidence="1 2">
    <name type="scientific">Ruegeria haliotis</name>
    <dbReference type="NCBI Taxonomy" id="2747601"/>
    <lineage>
        <taxon>Bacteria</taxon>
        <taxon>Pseudomonadati</taxon>
        <taxon>Pseudomonadota</taxon>
        <taxon>Alphaproteobacteria</taxon>
        <taxon>Rhodobacterales</taxon>
        <taxon>Roseobacteraceae</taxon>
        <taxon>Ruegeria</taxon>
    </lineage>
</organism>
<evidence type="ECO:0000313" key="1">
    <source>
        <dbReference type="EMBL" id="NVO56885.1"/>
    </source>
</evidence>
<keyword evidence="2" id="KW-1185">Reference proteome</keyword>
<proteinExistence type="predicted"/>
<dbReference type="RefSeq" id="WP_176865748.1">
    <property type="nucleotide sequence ID" value="NZ_JABXWT010000007.1"/>
</dbReference>
<protein>
    <submittedName>
        <fullName evidence="1">Uncharacterized protein</fullName>
    </submittedName>
</protein>
<comment type="caution">
    <text evidence="1">The sequence shown here is derived from an EMBL/GenBank/DDBJ whole genome shotgun (WGS) entry which is preliminary data.</text>
</comment>
<gene>
    <name evidence="1" type="ORF">HW561_13910</name>
</gene>
<dbReference type="EMBL" id="JABXWT010000007">
    <property type="protein sequence ID" value="NVO56885.1"/>
    <property type="molecule type" value="Genomic_DNA"/>
</dbReference>
<name>A0ABX2PT61_9RHOB</name>